<dbReference type="Proteomes" id="UP001322744">
    <property type="component" value="Chromosome"/>
</dbReference>
<proteinExistence type="predicted"/>
<evidence type="ECO:0000313" key="1">
    <source>
        <dbReference type="EMBL" id="WPX08576.1"/>
    </source>
</evidence>
<protein>
    <submittedName>
        <fullName evidence="1">Uncharacterized protein</fullName>
    </submittedName>
</protein>
<sequence>MNIEDVKKTVVEFLKEYALLNEEREAILKSLFEGSKKLEC</sequence>
<name>A0ABZ0TYN6_9FIRM</name>
<accession>A0ABZ0TYN6</accession>
<evidence type="ECO:0000313" key="2">
    <source>
        <dbReference type="Proteomes" id="UP001322744"/>
    </source>
</evidence>
<dbReference type="EMBL" id="CP139957">
    <property type="protein sequence ID" value="WPX08576.1"/>
    <property type="molecule type" value="Genomic_DNA"/>
</dbReference>
<keyword evidence="2" id="KW-1185">Reference proteome</keyword>
<gene>
    <name evidence="1" type="ORF">SOJ16_002473</name>
</gene>
<reference evidence="1 2" key="1">
    <citation type="submission" date="2023-12" db="EMBL/GenBank/DDBJ databases">
        <authorList>
            <person name="Manesh M.J.H."/>
            <person name="Bing R.G."/>
            <person name="Willard D.J."/>
            <person name="Kelly R.M."/>
        </authorList>
    </citation>
    <scope>NUCLEOTIDE SEQUENCE [LARGE SCALE GENOMIC DNA]</scope>
    <source>
        <strain evidence="1 2">DSM 8977</strain>
    </source>
</reference>
<dbReference type="RefSeq" id="WP_268748671.1">
    <property type="nucleotide sequence ID" value="NZ_CP139957.1"/>
</dbReference>
<organism evidence="1 2">
    <name type="scientific">Anaerocellum danielii</name>
    <dbReference type="NCBI Taxonomy" id="1387557"/>
    <lineage>
        <taxon>Bacteria</taxon>
        <taxon>Bacillati</taxon>
        <taxon>Bacillota</taxon>
        <taxon>Bacillota incertae sedis</taxon>
        <taxon>Caldicellulosiruptorales</taxon>
        <taxon>Caldicellulosiruptoraceae</taxon>
        <taxon>Anaerocellum</taxon>
    </lineage>
</organism>